<dbReference type="RefSeq" id="WP_058139080.1">
    <property type="nucleotide sequence ID" value="NZ_CABHBM010000002.1"/>
</dbReference>
<evidence type="ECO:0000259" key="7">
    <source>
        <dbReference type="Pfam" id="PF00746"/>
    </source>
</evidence>
<keyword evidence="4" id="KW-0572">Peptidoglycan-anchor</keyword>
<keyword evidence="6" id="KW-1133">Transmembrane helix</keyword>
<evidence type="ECO:0000256" key="2">
    <source>
        <dbReference type="ARBA" id="ARBA00022525"/>
    </source>
</evidence>
<dbReference type="NCBIfam" id="TIGR01167">
    <property type="entry name" value="LPXTG_anchor"/>
    <property type="match status" value="1"/>
</dbReference>
<evidence type="ECO:0000256" key="3">
    <source>
        <dbReference type="ARBA" id="ARBA00022729"/>
    </source>
</evidence>
<evidence type="ECO:0000313" key="8">
    <source>
        <dbReference type="EMBL" id="AJP36301.1"/>
    </source>
</evidence>
<sequence>MRYPIILISTFTALSLSLTINQTVHTEEIGTANWAETKWANVNRITFQDEFSSFNSGVTKLKKGQTATIKATVDYSGDLAPIRQSAVTFENVDPALLISYDENTLSIQHKQATFTFTVTLNQDLLKPALFTVKVSDGLPNDLHYLTPYSQRQTVEQDSSIDSGGGDLVGEPTDKPENENKPDIPPTENPDGEQQPEIEPGEEPDTEMKPEPDNESKPETTPEEKPDVSPEPDTDSGNETIPETKPGTDNETENPEKPDVTPEPDTDSGNETIPETKPGTDNETENPEKPDVTPEPDTDSSNEARPEEKPDTDNETENPETPNGFPEEKPDVAPEMPEKTPETNITAKEISTQKDEKKESQKINTTIRQINEEKQNTHTQRFDRPHLAETLKSSKDTIFASPDTKNKQLPKSGEAQNKVILWSGIILLSITTMFSVKRFKQNR</sequence>
<proteinExistence type="predicted"/>
<keyword evidence="3" id="KW-0732">Signal</keyword>
<keyword evidence="6" id="KW-0812">Transmembrane</keyword>
<organism evidence="9">
    <name type="scientific">Enterococcus faecium</name>
    <name type="common">Streptococcus faecium</name>
    <dbReference type="NCBI Taxonomy" id="1352"/>
    <lineage>
        <taxon>Bacteria</taxon>
        <taxon>Bacillati</taxon>
        <taxon>Bacillota</taxon>
        <taxon>Bacilli</taxon>
        <taxon>Lactobacillales</taxon>
        <taxon>Enterococcaceae</taxon>
        <taxon>Enterococcus</taxon>
    </lineage>
</organism>
<feature type="domain" description="Gram-positive cocci surface proteins LPxTG" evidence="7">
    <location>
        <begin position="401"/>
        <end position="437"/>
    </location>
</feature>
<dbReference type="Pfam" id="PF00746">
    <property type="entry name" value="Gram_pos_anchor"/>
    <property type="match status" value="1"/>
</dbReference>
<evidence type="ECO:0000313" key="9">
    <source>
        <dbReference type="EMBL" id="AJP36310.1"/>
    </source>
</evidence>
<protein>
    <submittedName>
        <fullName evidence="9">Proline-rich protein A</fullName>
    </submittedName>
</protein>
<name>A0A0C5IM42_ENTFC</name>
<dbReference type="AlphaFoldDB" id="A0A0C5IM42"/>
<feature type="region of interest" description="Disordered" evidence="5">
    <location>
        <begin position="149"/>
        <end position="363"/>
    </location>
</feature>
<feature type="compositionally biased region" description="Basic and acidic residues" evidence="5">
    <location>
        <begin position="350"/>
        <end position="360"/>
    </location>
</feature>
<keyword evidence="6" id="KW-0472">Membrane</keyword>
<evidence type="ECO:0000256" key="1">
    <source>
        <dbReference type="ARBA" id="ARBA00022512"/>
    </source>
</evidence>
<dbReference type="EMBL" id="KP030673">
    <property type="protein sequence ID" value="AJP36301.1"/>
    <property type="molecule type" value="Genomic_DNA"/>
</dbReference>
<feature type="compositionally biased region" description="Basic and acidic residues" evidence="5">
    <location>
        <begin position="325"/>
        <end position="340"/>
    </location>
</feature>
<keyword evidence="1" id="KW-0134">Cell wall</keyword>
<feature type="transmembrane region" description="Helical" evidence="6">
    <location>
        <begin position="418"/>
        <end position="435"/>
    </location>
</feature>
<reference evidence="9" key="1">
    <citation type="submission" date="2014-10" db="EMBL/GenBank/DDBJ databases">
        <authorList>
            <person name="Seo M.-J."/>
            <person name="Seok Y.J."/>
            <person name="Cha I.-T."/>
        </authorList>
    </citation>
    <scope>NUCLEOTIDE SEQUENCE</scope>
    <source>
        <strain evidence="8">E0980</strain>
        <strain evidence="9">E1972</strain>
    </source>
</reference>
<feature type="compositionally biased region" description="Polar residues" evidence="5">
    <location>
        <begin position="149"/>
        <end position="161"/>
    </location>
</feature>
<reference evidence="9" key="2">
    <citation type="journal article" date="2015" name="Sci. Rep.">
        <title>The N-terminal domain of the thermo-regulated surface protein PrpA of Enterococcus faecium binds to fibrinogen, fibronectin and platelets.</title>
        <authorList>
            <person name="Guzman Prieto A.M."/>
            <person name="Urbanus R.T."/>
            <person name="Zhang X."/>
            <person name="Bierschenk D."/>
            <person name="Koekman C.A."/>
            <person name="van Luit-Asbroek M."/>
            <person name="Ouwerkerk J.P."/>
            <person name="Pape M."/>
            <person name="Paganelli F.L."/>
            <person name="Wobser D."/>
            <person name="Huebner J."/>
            <person name="Hendrickx A.P."/>
            <person name="Bonten M.J."/>
            <person name="Willems R.J."/>
            <person name="van Schaik W."/>
        </authorList>
    </citation>
    <scope>NUCLEOTIDE SEQUENCE</scope>
    <source>
        <strain evidence="8">E0980</strain>
        <strain evidence="9">E1972</strain>
    </source>
</reference>
<gene>
    <name evidence="9" type="primary">prpA</name>
</gene>
<keyword evidence="2" id="KW-0964">Secreted</keyword>
<evidence type="ECO:0000256" key="6">
    <source>
        <dbReference type="SAM" id="Phobius"/>
    </source>
</evidence>
<dbReference type="EMBL" id="KP030682">
    <property type="protein sequence ID" value="AJP36310.1"/>
    <property type="molecule type" value="Genomic_DNA"/>
</dbReference>
<dbReference type="InterPro" id="IPR019931">
    <property type="entry name" value="LPXTG_anchor"/>
</dbReference>
<feature type="compositionally biased region" description="Basic and acidic residues" evidence="5">
    <location>
        <begin position="205"/>
        <end position="227"/>
    </location>
</feature>
<evidence type="ECO:0000256" key="4">
    <source>
        <dbReference type="ARBA" id="ARBA00023088"/>
    </source>
</evidence>
<feature type="compositionally biased region" description="Acidic residues" evidence="5">
    <location>
        <begin position="189"/>
        <end position="204"/>
    </location>
</feature>
<feature type="compositionally biased region" description="Basic and acidic residues" evidence="5">
    <location>
        <begin position="301"/>
        <end position="311"/>
    </location>
</feature>
<feature type="compositionally biased region" description="Basic and acidic residues" evidence="5">
    <location>
        <begin position="171"/>
        <end position="181"/>
    </location>
</feature>
<evidence type="ECO:0000256" key="5">
    <source>
        <dbReference type="SAM" id="MobiDB-lite"/>
    </source>
</evidence>
<accession>A0A0C5IM42</accession>